<proteinExistence type="predicted"/>
<accession>A0A7T1AKX6</accession>
<evidence type="ECO:0000313" key="1">
    <source>
        <dbReference type="EMBL" id="QPM67833.1"/>
    </source>
</evidence>
<name>A0A7T1AKX6_ATRLM</name>
<sequence length="311" mass="37146">MEELNEKNNDEEKKKRNKRKVENTVELKVLRPGEILLTHISNNKTTTYLLDTNDYSTTDILNYYIGRGEGIYRIIDYIVLSYKNNLVKNIDYFITHELKFYKPLGLIKKFPLYRYGFKGNITNQKDALHLLRIALFLFLFEECSGDPSEVIKKFRERKRKTWRTIKEYNFHTLLAYIHKATKKTLENIVNDEELFKTKSHNYKFNEDFMEYKDGIEPHQLRGTLSEYTKCAKKDPLNIILQKGALSEIFNVVYKDGTDDEKKLFNTFLNIHLYPNAWNEARKINNLEWSTYKKLKRRIKNLNFFKDDGSRS</sequence>
<gene>
    <name evidence="1" type="ORF">RT761_01046</name>
</gene>
<dbReference type="EMBL" id="CP065383">
    <property type="protein sequence ID" value="QPM67833.1"/>
    <property type="molecule type" value="Genomic_DNA"/>
</dbReference>
<protein>
    <submittedName>
        <fullName evidence="1">Uncharacterized protein</fullName>
    </submittedName>
</protein>
<dbReference type="Proteomes" id="UP000594463">
    <property type="component" value="Chromosome"/>
</dbReference>
<organism evidence="1 2">
    <name type="scientific">Atribacter laminatus</name>
    <dbReference type="NCBI Taxonomy" id="2847778"/>
    <lineage>
        <taxon>Bacteria</taxon>
        <taxon>Pseudomonadati</taxon>
        <taxon>Atribacterota</taxon>
        <taxon>Atribacteria</taxon>
        <taxon>Atribacterales</taxon>
        <taxon>Atribacteraceae</taxon>
        <taxon>Atribacter</taxon>
    </lineage>
</organism>
<evidence type="ECO:0000313" key="2">
    <source>
        <dbReference type="Proteomes" id="UP000594463"/>
    </source>
</evidence>
<reference evidence="1 2" key="1">
    <citation type="journal article" date="2021" name="Nat. Commun.">
        <title>Isolation of a member of the candidate phylum Atribacteria reveals a unique cell membrane structure.</title>
        <authorList>
            <person name="Taiki K."/>
            <person name="Nobu M.K."/>
            <person name="Kusada H."/>
            <person name="Meng X.-Y."/>
            <person name="Hosoki N."/>
            <person name="Uematsu K."/>
            <person name="Yoshioka H."/>
            <person name="Kamagata Y."/>
            <person name="Tamaki H."/>
        </authorList>
    </citation>
    <scope>NUCLEOTIDE SEQUENCE [LARGE SCALE GENOMIC DNA]</scope>
    <source>
        <strain evidence="1 2">RT761</strain>
    </source>
</reference>
<dbReference type="RefSeq" id="WP_218113011.1">
    <property type="nucleotide sequence ID" value="NZ_CP065383.1"/>
</dbReference>
<keyword evidence="2" id="KW-1185">Reference proteome</keyword>
<dbReference type="KEGG" id="alam:RT761_01046"/>
<dbReference type="AlphaFoldDB" id="A0A7T1AKX6"/>